<organism evidence="2">
    <name type="scientific">marine metagenome</name>
    <dbReference type="NCBI Taxonomy" id="408172"/>
    <lineage>
        <taxon>unclassified sequences</taxon>
        <taxon>metagenomes</taxon>
        <taxon>ecological metagenomes</taxon>
    </lineage>
</organism>
<dbReference type="SUPFAM" id="SSF53850">
    <property type="entry name" value="Periplasmic binding protein-like II"/>
    <property type="match status" value="1"/>
</dbReference>
<dbReference type="GO" id="GO:0043190">
    <property type="term" value="C:ATP-binding cassette (ABC) transporter complex"/>
    <property type="evidence" value="ECO:0007669"/>
    <property type="project" value="InterPro"/>
</dbReference>
<dbReference type="EMBL" id="UINC01216760">
    <property type="protein sequence ID" value="SVE43032.1"/>
    <property type="molecule type" value="Genomic_DNA"/>
</dbReference>
<accession>A0A383DEW5</accession>
<dbReference type="CDD" id="cd01071">
    <property type="entry name" value="PBP2_PhnD_like"/>
    <property type="match status" value="1"/>
</dbReference>
<feature type="non-terminal residue" evidence="2">
    <location>
        <position position="201"/>
    </location>
</feature>
<dbReference type="PANTHER" id="PTHR35841">
    <property type="entry name" value="PHOSPHONATES-BINDING PERIPLASMIC PROTEIN"/>
    <property type="match status" value="1"/>
</dbReference>
<dbReference type="InterPro" id="IPR005770">
    <property type="entry name" value="PhnD"/>
</dbReference>
<sequence>MFYEWHQTIVARLMKEEKMTRRINAVAVVKMLLSLSIWTICLSGSGHSGELTVGLIPAENNEEMVAAFEPMRRYLEARLEEPVRVYTATDYTGIIEAMRKNRLDIAWFGPMSYYLAEREANAEAFVIGVRVGGTAKYHSIITVPEGSSANILEDLRGQTVAFVDPASTSGGLVPRYMVKRATGLMPEEFFGRLIWAGSHDA</sequence>
<evidence type="ECO:0000313" key="2">
    <source>
        <dbReference type="EMBL" id="SVE43032.1"/>
    </source>
</evidence>
<keyword evidence="1" id="KW-0732">Signal</keyword>
<gene>
    <name evidence="2" type="ORF">METZ01_LOCUS495886</name>
</gene>
<dbReference type="AlphaFoldDB" id="A0A383DEW5"/>
<dbReference type="PANTHER" id="PTHR35841:SF1">
    <property type="entry name" value="PHOSPHONATES-BINDING PERIPLASMIC PROTEIN"/>
    <property type="match status" value="1"/>
</dbReference>
<name>A0A383DEW5_9ZZZZ</name>
<evidence type="ECO:0000256" key="1">
    <source>
        <dbReference type="ARBA" id="ARBA00022729"/>
    </source>
</evidence>
<reference evidence="2" key="1">
    <citation type="submission" date="2018-05" db="EMBL/GenBank/DDBJ databases">
        <authorList>
            <person name="Lanie J.A."/>
            <person name="Ng W.-L."/>
            <person name="Kazmierczak K.M."/>
            <person name="Andrzejewski T.M."/>
            <person name="Davidsen T.M."/>
            <person name="Wayne K.J."/>
            <person name="Tettelin H."/>
            <person name="Glass J.I."/>
            <person name="Rusch D."/>
            <person name="Podicherti R."/>
            <person name="Tsui H.-C.T."/>
            <person name="Winkler M.E."/>
        </authorList>
    </citation>
    <scope>NUCLEOTIDE SEQUENCE</scope>
</reference>
<dbReference type="NCBIfam" id="TIGR01098">
    <property type="entry name" value="3A0109s03R"/>
    <property type="match status" value="1"/>
</dbReference>
<dbReference type="GO" id="GO:0055085">
    <property type="term" value="P:transmembrane transport"/>
    <property type="evidence" value="ECO:0007669"/>
    <property type="project" value="InterPro"/>
</dbReference>
<evidence type="ECO:0008006" key="3">
    <source>
        <dbReference type="Google" id="ProtNLM"/>
    </source>
</evidence>
<dbReference type="Pfam" id="PF12974">
    <property type="entry name" value="Phosphonate-bd"/>
    <property type="match status" value="1"/>
</dbReference>
<dbReference type="Gene3D" id="3.40.190.10">
    <property type="entry name" value="Periplasmic binding protein-like II"/>
    <property type="match status" value="2"/>
</dbReference>
<proteinExistence type="predicted"/>
<protein>
    <recommendedName>
        <fullName evidence="3">Solute-binding protein family 3/N-terminal domain-containing protein</fullName>
    </recommendedName>
</protein>